<evidence type="ECO:0000256" key="1">
    <source>
        <dbReference type="SAM" id="SignalP"/>
    </source>
</evidence>
<keyword evidence="1" id="KW-0732">Signal</keyword>
<evidence type="ECO:0000313" key="4">
    <source>
        <dbReference type="Proteomes" id="UP000823674"/>
    </source>
</evidence>
<evidence type="ECO:0000313" key="3">
    <source>
        <dbReference type="EMBL" id="KAG5407444.1"/>
    </source>
</evidence>
<feature type="signal peptide" evidence="1">
    <location>
        <begin position="1"/>
        <end position="26"/>
    </location>
</feature>
<keyword evidence="4" id="KW-1185">Reference proteome</keyword>
<dbReference type="EMBL" id="JADBGQ010000003">
    <property type="protein sequence ID" value="KAG5407444.1"/>
    <property type="molecule type" value="Genomic_DNA"/>
</dbReference>
<reference evidence="3 4" key="1">
    <citation type="submission" date="2021-03" db="EMBL/GenBank/DDBJ databases">
        <authorList>
            <person name="King G.J."/>
            <person name="Bancroft I."/>
            <person name="Baten A."/>
            <person name="Bloomfield J."/>
            <person name="Borpatragohain P."/>
            <person name="He Z."/>
            <person name="Irish N."/>
            <person name="Irwin J."/>
            <person name="Liu K."/>
            <person name="Mauleon R.P."/>
            <person name="Moore J."/>
            <person name="Morris R."/>
            <person name="Ostergaard L."/>
            <person name="Wang B."/>
            <person name="Wells R."/>
        </authorList>
    </citation>
    <scope>NUCLEOTIDE SEQUENCE [LARGE SCALE GENOMIC DNA]</scope>
    <source>
        <strain evidence="3">R-o-18</strain>
        <tissue evidence="3">Leaf</tissue>
    </source>
</reference>
<proteinExistence type="predicted"/>
<protein>
    <submittedName>
        <fullName evidence="3">Uncharacterized protein</fullName>
    </submittedName>
</protein>
<evidence type="ECO:0000313" key="2">
    <source>
        <dbReference type="EMBL" id="KAG5407396.1"/>
    </source>
</evidence>
<feature type="chain" id="PRO_5045030091" evidence="1">
    <location>
        <begin position="27"/>
        <end position="90"/>
    </location>
</feature>
<gene>
    <name evidence="3" type="primary">A03p065340.1_BraROA</name>
    <name evidence="2" type="synonym">A03g508190.1_BraROA</name>
    <name evidence="2" type="ORF">IGI04_013515</name>
    <name evidence="3" type="ORF">IGI04_013563</name>
</gene>
<dbReference type="PROSITE" id="PS51257">
    <property type="entry name" value="PROKAR_LIPOPROTEIN"/>
    <property type="match status" value="1"/>
</dbReference>
<dbReference type="Proteomes" id="UP000823674">
    <property type="component" value="Chromosome A03"/>
</dbReference>
<organism evidence="3 4">
    <name type="scientific">Brassica rapa subsp. trilocularis</name>
    <dbReference type="NCBI Taxonomy" id="1813537"/>
    <lineage>
        <taxon>Eukaryota</taxon>
        <taxon>Viridiplantae</taxon>
        <taxon>Streptophyta</taxon>
        <taxon>Embryophyta</taxon>
        <taxon>Tracheophyta</taxon>
        <taxon>Spermatophyta</taxon>
        <taxon>Magnoliopsida</taxon>
        <taxon>eudicotyledons</taxon>
        <taxon>Gunneridae</taxon>
        <taxon>Pentapetalae</taxon>
        <taxon>rosids</taxon>
        <taxon>malvids</taxon>
        <taxon>Brassicales</taxon>
        <taxon>Brassicaceae</taxon>
        <taxon>Brassiceae</taxon>
        <taxon>Brassica</taxon>
    </lineage>
</organism>
<accession>A0ABQ7NCG0</accession>
<comment type="caution">
    <text evidence="3">The sequence shown here is derived from an EMBL/GenBank/DDBJ whole genome shotgun (WGS) entry which is preliminary data.</text>
</comment>
<name>A0ABQ7NCG0_BRACM</name>
<sequence>MAKFSKIVSFIIIVLLLVTFSTLSCATRVRFTHSDHVSAVSKESQHQYIRLHRNLNRIEERLADFEDEDEPSPYTRMIRNVEFSALMRHS</sequence>
<dbReference type="EMBL" id="JADBGQ010000003">
    <property type="protein sequence ID" value="KAG5407396.1"/>
    <property type="molecule type" value="Genomic_DNA"/>
</dbReference>